<dbReference type="EMBL" id="CP036432">
    <property type="protein sequence ID" value="QDV84648.1"/>
    <property type="molecule type" value="Genomic_DNA"/>
</dbReference>
<keyword evidence="2" id="KW-1185">Reference proteome</keyword>
<reference evidence="1 2" key="1">
    <citation type="submission" date="2019-02" db="EMBL/GenBank/DDBJ databases">
        <title>Deep-cultivation of Planctomycetes and their phenomic and genomic characterization uncovers novel biology.</title>
        <authorList>
            <person name="Wiegand S."/>
            <person name="Jogler M."/>
            <person name="Boedeker C."/>
            <person name="Pinto D."/>
            <person name="Vollmers J."/>
            <person name="Rivas-Marin E."/>
            <person name="Kohn T."/>
            <person name="Peeters S.H."/>
            <person name="Heuer A."/>
            <person name="Rast P."/>
            <person name="Oberbeckmann S."/>
            <person name="Bunk B."/>
            <person name="Jeske O."/>
            <person name="Meyerdierks A."/>
            <person name="Storesund J.E."/>
            <person name="Kallscheuer N."/>
            <person name="Luecker S."/>
            <person name="Lage O.M."/>
            <person name="Pohl T."/>
            <person name="Merkel B.J."/>
            <person name="Hornburger P."/>
            <person name="Mueller R.-W."/>
            <person name="Bruemmer F."/>
            <person name="Labrenz M."/>
            <person name="Spormann A.M."/>
            <person name="Op den Camp H."/>
            <person name="Overmann J."/>
            <person name="Amann R."/>
            <person name="Jetten M.S.M."/>
            <person name="Mascher T."/>
            <person name="Medema M.H."/>
            <person name="Devos D.P."/>
            <person name="Kaster A.-K."/>
            <person name="Ovreas L."/>
            <person name="Rohde M."/>
            <person name="Galperin M.Y."/>
            <person name="Jogler C."/>
        </authorList>
    </citation>
    <scope>NUCLEOTIDE SEQUENCE [LARGE SCALE GENOMIC DNA]</scope>
    <source>
        <strain evidence="1 2">TBK1r</strain>
    </source>
</reference>
<protein>
    <submittedName>
        <fullName evidence="1">Uncharacterized protein</fullName>
    </submittedName>
</protein>
<gene>
    <name evidence="1" type="ORF">TBK1r_35990</name>
</gene>
<dbReference type="Proteomes" id="UP000318081">
    <property type="component" value="Chromosome"/>
</dbReference>
<accession>A0ABX5XRL2</accession>
<sequence length="41" mass="4343">MIGMAAHQLNTSMLMLLVVLSGTVHSGDFGPTFHSQRSAKA</sequence>
<organism evidence="1 2">
    <name type="scientific">Stieleria magnilauensis</name>
    <dbReference type="NCBI Taxonomy" id="2527963"/>
    <lineage>
        <taxon>Bacteria</taxon>
        <taxon>Pseudomonadati</taxon>
        <taxon>Planctomycetota</taxon>
        <taxon>Planctomycetia</taxon>
        <taxon>Pirellulales</taxon>
        <taxon>Pirellulaceae</taxon>
        <taxon>Stieleria</taxon>
    </lineage>
</organism>
<proteinExistence type="predicted"/>
<evidence type="ECO:0000313" key="2">
    <source>
        <dbReference type="Proteomes" id="UP000318081"/>
    </source>
</evidence>
<name>A0ABX5XRL2_9BACT</name>
<evidence type="ECO:0000313" key="1">
    <source>
        <dbReference type="EMBL" id="QDV84648.1"/>
    </source>
</evidence>